<organism evidence="4 5">
    <name type="scientific">Herbaspirillum aquaticum</name>
    <dbReference type="NCBI Taxonomy" id="568783"/>
    <lineage>
        <taxon>Bacteria</taxon>
        <taxon>Pseudomonadati</taxon>
        <taxon>Pseudomonadota</taxon>
        <taxon>Betaproteobacteria</taxon>
        <taxon>Burkholderiales</taxon>
        <taxon>Oxalobacteraceae</taxon>
        <taxon>Herbaspirillum</taxon>
    </lineage>
</organism>
<evidence type="ECO:0000313" key="4">
    <source>
        <dbReference type="EMBL" id="OWY34900.1"/>
    </source>
</evidence>
<evidence type="ECO:0000313" key="5">
    <source>
        <dbReference type="Proteomes" id="UP000214747"/>
    </source>
</evidence>
<evidence type="ECO:0000259" key="3">
    <source>
        <dbReference type="Pfam" id="PF10017"/>
    </source>
</evidence>
<dbReference type="NCBIfam" id="TIGR03438">
    <property type="entry name" value="egtD_ergothio"/>
    <property type="match status" value="1"/>
</dbReference>
<dbReference type="InterPro" id="IPR017804">
    <property type="entry name" value="MeTrfase_EgtD-like"/>
</dbReference>
<dbReference type="PIRSF" id="PIRSF018005">
    <property type="entry name" value="UCP018005"/>
    <property type="match status" value="1"/>
</dbReference>
<comment type="caution">
    <text evidence="4">The sequence shown here is derived from an EMBL/GenBank/DDBJ whole genome shotgun (WGS) entry which is preliminary data.</text>
</comment>
<dbReference type="PANTHER" id="PTHR43397">
    <property type="entry name" value="ERGOTHIONEINE BIOSYNTHESIS PROTEIN 1"/>
    <property type="match status" value="1"/>
</dbReference>
<gene>
    <name evidence="4" type="primary">egtD</name>
    <name evidence="4" type="ORF">CEJ45_09050</name>
</gene>
<keyword evidence="2 4" id="KW-0808">Transferase</keyword>
<protein>
    <submittedName>
        <fullName evidence="4">L-histidine N(Alpha)-methyltransferase</fullName>
    </submittedName>
</protein>
<evidence type="ECO:0000256" key="2">
    <source>
        <dbReference type="ARBA" id="ARBA00022679"/>
    </source>
</evidence>
<feature type="domain" description="Histidine-specific methyltransferase SAM-dependent" evidence="3">
    <location>
        <begin position="22"/>
        <end position="322"/>
    </location>
</feature>
<dbReference type="AlphaFoldDB" id="A0A225SYP6"/>
<sequence>MAQPALIPSRWEDAPDQGAPQAELLAGLAAPEAVISPKYFYDPLGSKLFEAICALPEYYPTRTEAAIHATHQQAIAASVGQGCTLIDLGAGNCAKAASLFAALQPRQYVPVDISADFLHQSVAGLQERFPQLPMLPLAMDFSTTLELPASVDGQRRLFFYPGSSLGNFDPRQALAFLRRVRAALPPGKGDGGILIGLDLVKDVRVLEAAYDDAIGVTASFNLNVLNHVNALTGADFNPRDWRHVSFYNARQQRIEMYLEARRDLIVRWPDGRRTFRQGERIHTEYSHKFTEQDILGLLEQAGFGNCRMWFDQRRWFAVCHAQAR</sequence>
<dbReference type="PANTHER" id="PTHR43397:SF1">
    <property type="entry name" value="ERGOTHIONEINE BIOSYNTHESIS PROTEIN 1"/>
    <property type="match status" value="1"/>
</dbReference>
<dbReference type="InterPro" id="IPR019257">
    <property type="entry name" value="MeTrfase_dom"/>
</dbReference>
<dbReference type="GO" id="GO:0008168">
    <property type="term" value="F:methyltransferase activity"/>
    <property type="evidence" value="ECO:0007669"/>
    <property type="project" value="UniProtKB-KW"/>
</dbReference>
<dbReference type="Gene3D" id="3.40.50.150">
    <property type="entry name" value="Vaccinia Virus protein VP39"/>
    <property type="match status" value="1"/>
</dbReference>
<dbReference type="RefSeq" id="WP_088754821.1">
    <property type="nucleotide sequence ID" value="NZ_JARJFG010000003.1"/>
</dbReference>
<dbReference type="EMBL" id="NJGV01000007">
    <property type="protein sequence ID" value="OWY34900.1"/>
    <property type="molecule type" value="Genomic_DNA"/>
</dbReference>
<dbReference type="GO" id="GO:0032259">
    <property type="term" value="P:methylation"/>
    <property type="evidence" value="ECO:0007669"/>
    <property type="project" value="UniProtKB-KW"/>
</dbReference>
<keyword evidence="1 4" id="KW-0489">Methyltransferase</keyword>
<dbReference type="InterPro" id="IPR029063">
    <property type="entry name" value="SAM-dependent_MTases_sf"/>
</dbReference>
<dbReference type="Pfam" id="PF10017">
    <property type="entry name" value="Methyltransf_33"/>
    <property type="match status" value="1"/>
</dbReference>
<dbReference type="SUPFAM" id="SSF53335">
    <property type="entry name" value="S-adenosyl-L-methionine-dependent methyltransferases"/>
    <property type="match status" value="1"/>
</dbReference>
<proteinExistence type="predicted"/>
<accession>A0A225SYP6</accession>
<dbReference type="Proteomes" id="UP000214747">
    <property type="component" value="Unassembled WGS sequence"/>
</dbReference>
<reference evidence="4 5" key="1">
    <citation type="journal article" date="2010" name="Int. J. Syst. Evol. Microbiol.">
        <title>Reclassification of Herbaspirillum putei as a later heterotypic synonym of Herbaspirillum huttiense, with the description of H. huttiense subsp. huttiense subsp. nov. and H. huttiense subsp. putei subsp. nov., comb. nov., and description of Herbaspirillum aquaticum sp. nov.</title>
        <authorList>
            <person name="Dobritsa A.P."/>
            <person name="Reddy M.C."/>
            <person name="Samadpour M."/>
        </authorList>
    </citation>
    <scope>NUCLEOTIDE SEQUENCE [LARGE SCALE GENOMIC DNA]</scope>
    <source>
        <strain evidence="4 5">IEH 4430</strain>
    </source>
</reference>
<dbReference type="InterPro" id="IPR035094">
    <property type="entry name" value="EgtD"/>
</dbReference>
<keyword evidence="5" id="KW-1185">Reference proteome</keyword>
<dbReference type="InterPro" id="IPR051128">
    <property type="entry name" value="EgtD_Methyltrsf_superfamily"/>
</dbReference>
<evidence type="ECO:0000256" key="1">
    <source>
        <dbReference type="ARBA" id="ARBA00022603"/>
    </source>
</evidence>
<name>A0A225SYP6_9BURK</name>